<feature type="compositionally biased region" description="Basic and acidic residues" evidence="1">
    <location>
        <begin position="383"/>
        <end position="402"/>
    </location>
</feature>
<feature type="region of interest" description="Disordered" evidence="1">
    <location>
        <begin position="1"/>
        <end position="78"/>
    </location>
</feature>
<dbReference type="AlphaFoldDB" id="A0A2B4S2H3"/>
<protein>
    <submittedName>
        <fullName evidence="2">Uncharacterized protein</fullName>
    </submittedName>
</protein>
<dbReference type="EMBL" id="LSMT01000186">
    <property type="protein sequence ID" value="PFX24101.1"/>
    <property type="molecule type" value="Genomic_DNA"/>
</dbReference>
<feature type="region of interest" description="Disordered" evidence="1">
    <location>
        <begin position="953"/>
        <end position="998"/>
    </location>
</feature>
<reference evidence="3" key="1">
    <citation type="journal article" date="2017" name="bioRxiv">
        <title>Comparative analysis of the genomes of Stylophora pistillata and Acropora digitifera provides evidence for extensive differences between species of corals.</title>
        <authorList>
            <person name="Voolstra C.R."/>
            <person name="Li Y."/>
            <person name="Liew Y.J."/>
            <person name="Baumgarten S."/>
            <person name="Zoccola D."/>
            <person name="Flot J.-F."/>
            <person name="Tambutte S."/>
            <person name="Allemand D."/>
            <person name="Aranda M."/>
        </authorList>
    </citation>
    <scope>NUCLEOTIDE SEQUENCE [LARGE SCALE GENOMIC DNA]</scope>
</reference>
<feature type="compositionally biased region" description="Polar residues" evidence="1">
    <location>
        <begin position="460"/>
        <end position="469"/>
    </location>
</feature>
<keyword evidence="3" id="KW-1185">Reference proteome</keyword>
<comment type="caution">
    <text evidence="2">The sequence shown here is derived from an EMBL/GenBank/DDBJ whole genome shotgun (WGS) entry which is preliminary data.</text>
</comment>
<sequence>MEEKSSGTDQSLRNNERQGGVPYRQLAADMAPCLANQQFSRGDNEVADNNEENNENETEITDGAWETPLENNNRRRRNHYEELAAEMAQPLADLQVAGGDNNALNGAEGGSEPLKSDVNDNDVLDGVKSGNKSLRNDVKNRSGKTKGKRKEKNPPKGSRNYYFDVAANVSDSFKQLRTPGSNDDRDSLPQSEATGSLPYQESLSEHDQAGSGSVGYRRESSGSVAQQESISEYNPDATCGSASESCVHLNFEPEMHSEDWSGTEYDRKKEETESIVQQESFSEYNPDATCGSCGESCGGFRDGDSLSDRGEDIKPVAQQESLSEYDENASCGSGFFRSENESFEYSSIQTEDSRSCNEGSYRTEDSHSKSTADFDATYGECYSKTDGEPYSKRTKPNPDTKFDPCLSADFENMNLADNVSVESGRNDFSFTESPASSFQSNSTQDSWKDPQMSPKINDRGVNSNSNNFSELGDYGSHYSAPVGNSQGARPKTTGKVPHGKKSKQPKQNTKNAYTELAKDLVDDLSAMNRQLEGSRAEARGAKYKGGSGKGKELLSGSTRERPFADSLTDTCREASGRNSERENQELSDESTLDTASPAGRSMLSDRQQVLLDGSLQTEMSTGTSLHSYPSEGEGLSLRQQTSMATDEELEGVDISNPREKISTSKDARRNGPSAEERRAHIEEQQRLIDNMAPELQSLVIQMMQNNEEEERGYATHNLYYNRPVPARTLPPVPAPARNTNQGACAFGASKQRAGGKKSRKGPKSKGHYVELAGIIAPQLAEMNAAMVNGHGKEPRAAETTASGMHTGNEPPKPQPGAHHETYGMDANLTGARPRDHMSFSGTRLQSRNQSRGHLSMAYPVAQGRDTTDGRGASTLVGNGTTSSRRRGNANMTQGGSKAPTGKENRGWQKKTKAEETSKSMLFQMAENTTQSFQQLNELLEAQQRPPLCINGNGGAAAARVSPEHENGRDFTAEEAVVRDESSAVTSKSTPSRTERSDR</sequence>
<accession>A0A2B4S2H3</accession>
<dbReference type="Proteomes" id="UP000225706">
    <property type="component" value="Unassembled WGS sequence"/>
</dbReference>
<proteinExistence type="predicted"/>
<feature type="compositionally biased region" description="Basic and acidic residues" evidence="1">
    <location>
        <begin position="301"/>
        <end position="314"/>
    </location>
</feature>
<feature type="region of interest" description="Disordered" evidence="1">
    <location>
        <begin position="94"/>
        <end position="242"/>
    </location>
</feature>
<feature type="compositionally biased region" description="Basic and acidic residues" evidence="1">
    <location>
        <begin position="656"/>
        <end position="677"/>
    </location>
</feature>
<feature type="region of interest" description="Disordered" evidence="1">
    <location>
        <begin position="301"/>
        <end position="406"/>
    </location>
</feature>
<feature type="compositionally biased region" description="Acidic residues" evidence="1">
    <location>
        <begin position="45"/>
        <end position="60"/>
    </location>
</feature>
<evidence type="ECO:0000313" key="3">
    <source>
        <dbReference type="Proteomes" id="UP000225706"/>
    </source>
</evidence>
<feature type="compositionally biased region" description="Basic and acidic residues" evidence="1">
    <location>
        <begin position="961"/>
        <end position="981"/>
    </location>
</feature>
<feature type="compositionally biased region" description="Polar residues" evidence="1">
    <location>
        <begin position="424"/>
        <end position="445"/>
    </location>
</feature>
<evidence type="ECO:0000313" key="2">
    <source>
        <dbReference type="EMBL" id="PFX24101.1"/>
    </source>
</evidence>
<feature type="compositionally biased region" description="Basic and acidic residues" evidence="1">
    <location>
        <begin position="351"/>
        <end position="372"/>
    </location>
</feature>
<feature type="region of interest" description="Disordered" evidence="1">
    <location>
        <begin position="791"/>
        <end position="823"/>
    </location>
</feature>
<feature type="compositionally biased region" description="Basic residues" evidence="1">
    <location>
        <begin position="141"/>
        <end position="151"/>
    </location>
</feature>
<feature type="region of interest" description="Disordered" evidence="1">
    <location>
        <begin position="424"/>
        <end position="516"/>
    </location>
</feature>
<evidence type="ECO:0000256" key="1">
    <source>
        <dbReference type="SAM" id="MobiDB-lite"/>
    </source>
</evidence>
<dbReference type="OrthoDB" id="5976013at2759"/>
<feature type="compositionally biased region" description="Basic and acidic residues" evidence="1">
    <location>
        <begin position="570"/>
        <end position="584"/>
    </location>
</feature>
<feature type="compositionally biased region" description="Polar residues" evidence="1">
    <location>
        <begin position="221"/>
        <end position="232"/>
    </location>
</feature>
<feature type="compositionally biased region" description="Polar residues" evidence="1">
    <location>
        <begin position="188"/>
        <end position="202"/>
    </location>
</feature>
<feature type="region of interest" description="Disordered" evidence="1">
    <location>
        <begin position="862"/>
        <end position="914"/>
    </location>
</feature>
<feature type="compositionally biased region" description="Polar residues" evidence="1">
    <location>
        <begin position="169"/>
        <end position="181"/>
    </location>
</feature>
<gene>
    <name evidence="2" type="ORF">AWC38_SpisGene11326</name>
</gene>
<feature type="compositionally biased region" description="Basic and acidic residues" evidence="1">
    <location>
        <begin position="900"/>
        <end position="914"/>
    </location>
</feature>
<feature type="region of interest" description="Disordered" evidence="1">
    <location>
        <begin position="532"/>
        <end position="602"/>
    </location>
</feature>
<feature type="region of interest" description="Disordered" evidence="1">
    <location>
        <begin position="620"/>
        <end position="677"/>
    </location>
</feature>
<feature type="compositionally biased region" description="Polar residues" evidence="1">
    <location>
        <begin position="982"/>
        <end position="991"/>
    </location>
</feature>
<name>A0A2B4S2H3_STYPI</name>
<organism evidence="2 3">
    <name type="scientific">Stylophora pistillata</name>
    <name type="common">Smooth cauliflower coral</name>
    <dbReference type="NCBI Taxonomy" id="50429"/>
    <lineage>
        <taxon>Eukaryota</taxon>
        <taxon>Metazoa</taxon>
        <taxon>Cnidaria</taxon>
        <taxon>Anthozoa</taxon>
        <taxon>Hexacorallia</taxon>
        <taxon>Scleractinia</taxon>
        <taxon>Astrocoeniina</taxon>
        <taxon>Pocilloporidae</taxon>
        <taxon>Stylophora</taxon>
    </lineage>
</organism>